<dbReference type="SUPFAM" id="SSF48340">
    <property type="entry name" value="Interferon-induced guanylate-binding protein 1 (GBP1), C-terminal domain"/>
    <property type="match status" value="1"/>
</dbReference>
<dbReference type="AlphaFoldDB" id="A0AAY3ZX12"/>
<keyword evidence="3" id="KW-0378">Hydrolase</keyword>
<evidence type="ECO:0000256" key="3">
    <source>
        <dbReference type="ARBA" id="ARBA00022801"/>
    </source>
</evidence>
<evidence type="ECO:0000256" key="4">
    <source>
        <dbReference type="ARBA" id="ARBA00022859"/>
    </source>
</evidence>
<gene>
    <name evidence="9" type="primary">GBP1</name>
</gene>
<dbReference type="FunFam" id="1.20.1000.10:FF:000001">
    <property type="entry name" value="Guanylate binding protein 1"/>
    <property type="match status" value="1"/>
</dbReference>
<keyword evidence="2" id="KW-0547">Nucleotide-binding</keyword>
<dbReference type="CDD" id="cd16269">
    <property type="entry name" value="GBP_C"/>
    <property type="match status" value="1"/>
</dbReference>
<keyword evidence="4" id="KW-0391">Immunity</keyword>
<dbReference type="InterPro" id="IPR037684">
    <property type="entry name" value="GBP_C"/>
</dbReference>
<reference evidence="9 10" key="1">
    <citation type="submission" date="2020-06" db="EMBL/GenBank/DDBJ databases">
        <authorList>
            <consortium name="Wellcome Sanger Institute Data Sharing"/>
        </authorList>
    </citation>
    <scope>NUCLEOTIDE SEQUENCE [LARGE SCALE GENOMIC DNA]</scope>
</reference>
<feature type="region of interest" description="Disordered" evidence="7">
    <location>
        <begin position="505"/>
        <end position="526"/>
    </location>
</feature>
<evidence type="ECO:0000256" key="5">
    <source>
        <dbReference type="ARBA" id="ARBA00023134"/>
    </source>
</evidence>
<dbReference type="PANTHER" id="PTHR10751">
    <property type="entry name" value="GUANYLATE BINDING PROTEIN"/>
    <property type="match status" value="1"/>
</dbReference>
<dbReference type="Gene3D" id="3.40.50.300">
    <property type="entry name" value="P-loop containing nucleotide triphosphate hydrolases"/>
    <property type="match status" value="1"/>
</dbReference>
<dbReference type="SUPFAM" id="SSF52540">
    <property type="entry name" value="P-loop containing nucleoside triphosphate hydrolases"/>
    <property type="match status" value="1"/>
</dbReference>
<dbReference type="InterPro" id="IPR027417">
    <property type="entry name" value="P-loop_NTPase"/>
</dbReference>
<protein>
    <recommendedName>
        <fullName evidence="8">GB1/RHD3-type G domain-containing protein</fullName>
    </recommendedName>
</protein>
<dbReference type="Pfam" id="PF02841">
    <property type="entry name" value="GBP_C"/>
    <property type="match status" value="1"/>
</dbReference>
<proteinExistence type="inferred from homology"/>
<dbReference type="Pfam" id="PF02263">
    <property type="entry name" value="GBP"/>
    <property type="match status" value="1"/>
</dbReference>
<dbReference type="Proteomes" id="UP000694580">
    <property type="component" value="Chromosome 1"/>
</dbReference>
<dbReference type="GO" id="GO:0005525">
    <property type="term" value="F:GTP binding"/>
    <property type="evidence" value="ECO:0007669"/>
    <property type="project" value="UniProtKB-KW"/>
</dbReference>
<feature type="compositionally biased region" description="Basic and acidic residues" evidence="7">
    <location>
        <begin position="507"/>
        <end position="526"/>
    </location>
</feature>
<keyword evidence="1" id="KW-0399">Innate immunity</keyword>
<dbReference type="GeneTree" id="ENSGT00940000154265"/>
<evidence type="ECO:0000313" key="9">
    <source>
        <dbReference type="Ensembl" id="ENSDCDP00010000110.1"/>
    </source>
</evidence>
<name>A0AAY3ZX12_9TELE</name>
<organism evidence="9 10">
    <name type="scientific">Denticeps clupeoides</name>
    <name type="common">denticle herring</name>
    <dbReference type="NCBI Taxonomy" id="299321"/>
    <lineage>
        <taxon>Eukaryota</taxon>
        <taxon>Metazoa</taxon>
        <taxon>Chordata</taxon>
        <taxon>Craniata</taxon>
        <taxon>Vertebrata</taxon>
        <taxon>Euteleostomi</taxon>
        <taxon>Actinopterygii</taxon>
        <taxon>Neopterygii</taxon>
        <taxon>Teleostei</taxon>
        <taxon>Clupei</taxon>
        <taxon>Clupeiformes</taxon>
        <taxon>Denticipitoidei</taxon>
        <taxon>Denticipitidae</taxon>
        <taxon>Denticeps</taxon>
    </lineage>
</organism>
<dbReference type="FunFam" id="3.40.50.300:FF:002830">
    <property type="entry name" value="Guanylate-binding protein 2"/>
    <property type="match status" value="1"/>
</dbReference>
<dbReference type="CDD" id="cd01851">
    <property type="entry name" value="GBP"/>
    <property type="match status" value="1"/>
</dbReference>
<comment type="similarity">
    <text evidence="6">Belongs to the TRAFAC class dynamin-like GTPase superfamily. GB1/RHD3 GTPase family.</text>
</comment>
<sequence length="629" mass="70964">LSGQAILTMDAPVCLIESDSSDRMCVRREAVEILDSITQPVVVVAVVGLYRTGKSYLMNRLAGKQTGFALGSTIESKTKGIWMWCVPHPTKPGHTLVLLDTEGLGDVDKGDEKHDTWIFCLAVLLSSTLVYNSMGTIDNNALEKLHYVTELTEHIKVKSGSGDDDDDDESMEFMRIFPTFVWTVRDFTLLLELDGRPITSDQYLDHALQLKKGSSPKIEKYNLPRRCLRHYFAVRKCFVFERPASGQNMRQMEQLSDSDLEPNFTAQAQAFCSYIFDHAKAKTMKGGLQLTGRMLGCLAETYVEAIRSGQVPCLDNAVESLAQIQNARAVHDALTFYVGEMTRQVKLPTATQDVLSEIHAIAEKQAVAMFMRASFHDQNQKHQTELMGTLYREYEKLCRQNEDTSRKVSRETISRVFGALEQAVKGGTFTRPGGYNDYRTAVEKATGEYRSDKGCGLMSEEVLREYLSEKEAVAKNLLAADKSLTKAEQMMAEERMRTEALEQQQRALEEQNHIQQKQIEDQKRTHDENVKQIMEKMEQERVRAQEENEKVLNAKLKEQQDLLQQGFQKKSQDMQDEINKLKNDQKQMEASRPSIFSSILDTVGTAATVFLPGWGKLAGIGASALSRMV</sequence>
<keyword evidence="10" id="KW-1185">Reference proteome</keyword>
<dbReference type="InterPro" id="IPR015894">
    <property type="entry name" value="Guanylate-bd_N"/>
</dbReference>
<evidence type="ECO:0000259" key="8">
    <source>
        <dbReference type="PROSITE" id="PS51715"/>
    </source>
</evidence>
<accession>A0AAY3ZX12</accession>
<evidence type="ECO:0000313" key="10">
    <source>
        <dbReference type="Proteomes" id="UP000694580"/>
    </source>
</evidence>
<dbReference type="InterPro" id="IPR003191">
    <property type="entry name" value="Guanylate-bd/ATL_C"/>
</dbReference>
<dbReference type="InterPro" id="IPR030386">
    <property type="entry name" value="G_GB1_RHD3_dom"/>
</dbReference>
<evidence type="ECO:0000256" key="6">
    <source>
        <dbReference type="PROSITE-ProRule" id="PRU01052"/>
    </source>
</evidence>
<reference evidence="9" key="2">
    <citation type="submission" date="2025-08" db="UniProtKB">
        <authorList>
            <consortium name="Ensembl"/>
        </authorList>
    </citation>
    <scope>IDENTIFICATION</scope>
</reference>
<dbReference type="GO" id="GO:0045087">
    <property type="term" value="P:innate immune response"/>
    <property type="evidence" value="ECO:0007669"/>
    <property type="project" value="UniProtKB-KW"/>
</dbReference>
<dbReference type="GO" id="GO:0003924">
    <property type="term" value="F:GTPase activity"/>
    <property type="evidence" value="ECO:0007669"/>
    <property type="project" value="InterPro"/>
</dbReference>
<dbReference type="Gene3D" id="1.20.1000.10">
    <property type="entry name" value="Guanylate-binding protein, C-terminal domain"/>
    <property type="match status" value="1"/>
</dbReference>
<evidence type="ECO:0000256" key="1">
    <source>
        <dbReference type="ARBA" id="ARBA00022588"/>
    </source>
</evidence>
<keyword evidence="5" id="KW-0342">GTP-binding</keyword>
<reference evidence="9" key="3">
    <citation type="submission" date="2025-09" db="UniProtKB">
        <authorList>
            <consortium name="Ensembl"/>
        </authorList>
    </citation>
    <scope>IDENTIFICATION</scope>
</reference>
<dbReference type="PROSITE" id="PS51715">
    <property type="entry name" value="G_GB1_RHD3"/>
    <property type="match status" value="1"/>
</dbReference>
<evidence type="ECO:0000256" key="7">
    <source>
        <dbReference type="SAM" id="MobiDB-lite"/>
    </source>
</evidence>
<feature type="domain" description="GB1/RHD3-type G" evidence="8">
    <location>
        <begin position="38"/>
        <end position="280"/>
    </location>
</feature>
<dbReference type="Ensembl" id="ENSDCDT00010000114.1">
    <property type="protein sequence ID" value="ENSDCDP00010000110.1"/>
    <property type="gene ID" value="ENSDCDG00010000058.1"/>
</dbReference>
<evidence type="ECO:0000256" key="2">
    <source>
        <dbReference type="ARBA" id="ARBA00022741"/>
    </source>
</evidence>
<dbReference type="InterPro" id="IPR036543">
    <property type="entry name" value="Guanylate-bd_C_sf"/>
</dbReference>